<proteinExistence type="predicted"/>
<keyword evidence="2" id="KW-1185">Reference proteome</keyword>
<gene>
    <name evidence="1" type="ORF">LMG28688_06359</name>
</gene>
<dbReference type="Proteomes" id="UP000494119">
    <property type="component" value="Unassembled WGS sequence"/>
</dbReference>
<protein>
    <submittedName>
        <fullName evidence="1">Uncharacterized protein</fullName>
    </submittedName>
</protein>
<evidence type="ECO:0000313" key="2">
    <source>
        <dbReference type="Proteomes" id="UP000494119"/>
    </source>
</evidence>
<dbReference type="AlphaFoldDB" id="A0A6J5GT05"/>
<dbReference type="EMBL" id="CADIKL010000049">
    <property type="protein sequence ID" value="CAB3806434.1"/>
    <property type="molecule type" value="Genomic_DNA"/>
</dbReference>
<reference evidence="1 2" key="1">
    <citation type="submission" date="2020-04" db="EMBL/GenBank/DDBJ databases">
        <authorList>
            <person name="De Canck E."/>
        </authorList>
    </citation>
    <scope>NUCLEOTIDE SEQUENCE [LARGE SCALE GENOMIC DNA]</scope>
    <source>
        <strain evidence="1 2">LMG 28688</strain>
    </source>
</reference>
<sequence length="36" mass="3880">MNVSQVLADEAWPLPLRLVTGMDAQDRAVKSSVAPI</sequence>
<organism evidence="1 2">
    <name type="scientific">Paraburkholderia caffeinitolerans</name>
    <dbReference type="NCBI Taxonomy" id="1723730"/>
    <lineage>
        <taxon>Bacteria</taxon>
        <taxon>Pseudomonadati</taxon>
        <taxon>Pseudomonadota</taxon>
        <taxon>Betaproteobacteria</taxon>
        <taxon>Burkholderiales</taxon>
        <taxon>Burkholderiaceae</taxon>
        <taxon>Paraburkholderia</taxon>
    </lineage>
</organism>
<evidence type="ECO:0000313" key="1">
    <source>
        <dbReference type="EMBL" id="CAB3806434.1"/>
    </source>
</evidence>
<name>A0A6J5GT05_9BURK</name>
<accession>A0A6J5GT05</accession>